<comment type="pathway">
    <text evidence="6 14">Cofactor biosynthesis; adenosylcobalamin biosynthesis; adenosylcobalamin from cob(II)yrinate a,c-diamide: step 5/7.</text>
</comment>
<dbReference type="GO" id="GO:0043752">
    <property type="term" value="F:adenosylcobinamide kinase activity"/>
    <property type="evidence" value="ECO:0007669"/>
    <property type="project" value="UniProtKB-EC"/>
</dbReference>
<keyword evidence="13 14" id="KW-0342">GTP-binding</keyword>
<keyword evidence="12 14" id="KW-0067">ATP-binding</keyword>
<evidence type="ECO:0000256" key="13">
    <source>
        <dbReference type="ARBA" id="ARBA00023134"/>
    </source>
</evidence>
<feature type="binding site" evidence="16">
    <location>
        <position position="63"/>
    </location>
    <ligand>
        <name>GTP</name>
        <dbReference type="ChEBI" id="CHEBI:37565"/>
    </ligand>
</feature>
<comment type="similarity">
    <text evidence="7 14">Belongs to the CobU/CobP family.</text>
</comment>
<dbReference type="CDD" id="cd00544">
    <property type="entry name" value="CobU"/>
    <property type="match status" value="1"/>
</dbReference>
<dbReference type="PANTHER" id="PTHR34848:SF1">
    <property type="entry name" value="BIFUNCTIONAL ADENOSYLCOBALAMIN BIOSYNTHESIS PROTEIN COBU"/>
    <property type="match status" value="1"/>
</dbReference>
<sequence length="172" mass="18563">MGQILLVTGGARSGKSRFAEMRARSMAGDPVYIATAQAFDEEMAERIIQHRTERRGQGWQTIEEPLAIAKALRDTDGAGPRLLDCLTLWLNNVIHAGGDWRSEVKGLVATLAEQSSPVVLVTNEVGFGIVPDNPLARAFRDAAGFAAQMVAEVADEVVLVVAGYPVTVKTFR</sequence>
<evidence type="ECO:0000256" key="2">
    <source>
        <dbReference type="ARBA" id="ARBA00000711"/>
    </source>
</evidence>
<dbReference type="EMBL" id="CP042261">
    <property type="protein sequence ID" value="QDY69551.1"/>
    <property type="molecule type" value="Genomic_DNA"/>
</dbReference>
<feature type="binding site" evidence="16">
    <location>
        <begin position="34"/>
        <end position="36"/>
    </location>
    <ligand>
        <name>GTP</name>
        <dbReference type="ChEBI" id="CHEBI:37565"/>
    </ligand>
</feature>
<dbReference type="Proteomes" id="UP000318483">
    <property type="component" value="Chromosome"/>
</dbReference>
<dbReference type="EC" id="2.7.1.156" evidence="14"/>
<dbReference type="PANTHER" id="PTHR34848">
    <property type="match status" value="1"/>
</dbReference>
<reference evidence="17 18" key="1">
    <citation type="submission" date="2019-07" db="EMBL/GenBank/DDBJ databases">
        <title>Litoreibacter alkalisoli sp. nov., isolated from saline-alkaline soil.</title>
        <authorList>
            <person name="Wang S."/>
            <person name="Xu L."/>
            <person name="Xing Y.-T."/>
            <person name="Sun J.-Q."/>
        </authorList>
    </citation>
    <scope>NUCLEOTIDE SEQUENCE [LARGE SCALE GENOMIC DNA]</scope>
    <source>
        <strain evidence="17 18">LN3S51</strain>
    </source>
</reference>
<evidence type="ECO:0000256" key="7">
    <source>
        <dbReference type="ARBA" id="ARBA00007490"/>
    </source>
</evidence>
<dbReference type="GO" id="GO:0009236">
    <property type="term" value="P:cobalamin biosynthetic process"/>
    <property type="evidence" value="ECO:0007669"/>
    <property type="project" value="UniProtKB-UniRule"/>
</dbReference>
<evidence type="ECO:0000256" key="12">
    <source>
        <dbReference type="ARBA" id="ARBA00022840"/>
    </source>
</evidence>
<dbReference type="GO" id="GO:0008820">
    <property type="term" value="F:cobinamide phosphate guanylyltransferase activity"/>
    <property type="evidence" value="ECO:0007669"/>
    <property type="project" value="UniProtKB-UniRule"/>
</dbReference>
<evidence type="ECO:0000256" key="5">
    <source>
        <dbReference type="ARBA" id="ARBA00004692"/>
    </source>
</evidence>
<evidence type="ECO:0000256" key="14">
    <source>
        <dbReference type="PIRNR" id="PIRNR006135"/>
    </source>
</evidence>
<protein>
    <recommendedName>
        <fullName evidence="14">Bifunctional adenosylcobalamin biosynthesis protein</fullName>
        <ecNumber evidence="14">2.7.1.156</ecNumber>
        <ecNumber evidence="14">2.7.7.62</ecNumber>
    </recommendedName>
</protein>
<comment type="catalytic activity">
    <reaction evidence="2 14">
        <text>adenosylcob(III)inamide phosphate + GTP + H(+) = adenosylcob(III)inamide-GDP + diphosphate</text>
        <dbReference type="Rhea" id="RHEA:22712"/>
        <dbReference type="ChEBI" id="CHEBI:15378"/>
        <dbReference type="ChEBI" id="CHEBI:33019"/>
        <dbReference type="ChEBI" id="CHEBI:37565"/>
        <dbReference type="ChEBI" id="CHEBI:58502"/>
        <dbReference type="ChEBI" id="CHEBI:60487"/>
        <dbReference type="EC" id="2.7.7.62"/>
    </reaction>
</comment>
<comment type="function">
    <text evidence="4 14">Catalyzes ATP-dependent phosphorylation of adenosylcobinamide and addition of GMP to adenosylcobinamide phosphate.</text>
</comment>
<dbReference type="SUPFAM" id="SSF52540">
    <property type="entry name" value="P-loop containing nucleoside triphosphate hydrolases"/>
    <property type="match status" value="1"/>
</dbReference>
<gene>
    <name evidence="17" type="primary">cobU</name>
    <name evidence="17" type="ORF">FPZ52_07900</name>
</gene>
<dbReference type="UniPathway" id="UPA00148">
    <property type="reaction ID" value="UER00236"/>
</dbReference>
<dbReference type="AlphaFoldDB" id="A0A5B8IXC4"/>
<evidence type="ECO:0000256" key="11">
    <source>
        <dbReference type="ARBA" id="ARBA00022777"/>
    </source>
</evidence>
<evidence type="ECO:0000256" key="15">
    <source>
        <dbReference type="PIRSR" id="PIRSR006135-1"/>
    </source>
</evidence>
<dbReference type="NCBIfam" id="NF004469">
    <property type="entry name" value="PRK05800.1"/>
    <property type="match status" value="1"/>
</dbReference>
<evidence type="ECO:0000313" key="17">
    <source>
        <dbReference type="EMBL" id="QDY69551.1"/>
    </source>
</evidence>
<keyword evidence="11 14" id="KW-0418">Kinase</keyword>
<evidence type="ECO:0000313" key="18">
    <source>
        <dbReference type="Proteomes" id="UP000318483"/>
    </source>
</evidence>
<name>A0A5B8IXC4_9RHOB</name>
<feature type="binding site" evidence="16">
    <location>
        <position position="84"/>
    </location>
    <ligand>
        <name>GTP</name>
        <dbReference type="ChEBI" id="CHEBI:37565"/>
    </ligand>
</feature>
<dbReference type="GO" id="GO:0005524">
    <property type="term" value="F:ATP binding"/>
    <property type="evidence" value="ECO:0007669"/>
    <property type="project" value="UniProtKB-UniRule"/>
</dbReference>
<feature type="active site" description="GMP-histidine intermediate" evidence="15">
    <location>
        <position position="50"/>
    </location>
</feature>
<evidence type="ECO:0000256" key="4">
    <source>
        <dbReference type="ARBA" id="ARBA00003889"/>
    </source>
</evidence>
<dbReference type="InterPro" id="IPR027417">
    <property type="entry name" value="P-loop_NTPase"/>
</dbReference>
<evidence type="ECO:0000256" key="8">
    <source>
        <dbReference type="ARBA" id="ARBA00022573"/>
    </source>
</evidence>
<proteinExistence type="inferred from homology"/>
<feature type="binding site" evidence="16">
    <location>
        <begin position="51"/>
        <end position="54"/>
    </location>
    <ligand>
        <name>GTP</name>
        <dbReference type="ChEBI" id="CHEBI:37565"/>
    </ligand>
</feature>
<feature type="binding site" evidence="16">
    <location>
        <begin position="9"/>
        <end position="16"/>
    </location>
    <ligand>
        <name>GTP</name>
        <dbReference type="ChEBI" id="CHEBI:37565"/>
    </ligand>
</feature>
<keyword evidence="9 14" id="KW-0808">Transferase</keyword>
<evidence type="ECO:0000256" key="9">
    <source>
        <dbReference type="ARBA" id="ARBA00022679"/>
    </source>
</evidence>
<keyword evidence="8 14" id="KW-0169">Cobalamin biosynthesis</keyword>
<evidence type="ECO:0000256" key="16">
    <source>
        <dbReference type="PIRSR" id="PIRSR006135-2"/>
    </source>
</evidence>
<organism evidence="17 18">
    <name type="scientific">Qingshengfaniella alkalisoli</name>
    <dbReference type="NCBI Taxonomy" id="2599296"/>
    <lineage>
        <taxon>Bacteria</taxon>
        <taxon>Pseudomonadati</taxon>
        <taxon>Pseudomonadota</taxon>
        <taxon>Alphaproteobacteria</taxon>
        <taxon>Rhodobacterales</taxon>
        <taxon>Paracoccaceae</taxon>
        <taxon>Qingshengfaniella</taxon>
    </lineage>
</organism>
<evidence type="ECO:0000256" key="10">
    <source>
        <dbReference type="ARBA" id="ARBA00022741"/>
    </source>
</evidence>
<evidence type="ECO:0000256" key="6">
    <source>
        <dbReference type="ARBA" id="ARBA00005159"/>
    </source>
</evidence>
<keyword evidence="17" id="KW-0548">Nucleotidyltransferase</keyword>
<evidence type="ECO:0000256" key="1">
    <source>
        <dbReference type="ARBA" id="ARBA00000312"/>
    </source>
</evidence>
<dbReference type="PIRSF" id="PIRSF006135">
    <property type="entry name" value="CobU"/>
    <property type="match status" value="1"/>
</dbReference>
<comment type="catalytic activity">
    <reaction evidence="3">
        <text>adenosylcob(III)inamide + GTP = adenosylcob(III)inamide phosphate + GDP + H(+)</text>
        <dbReference type="Rhea" id="RHEA:15765"/>
        <dbReference type="ChEBI" id="CHEBI:2480"/>
        <dbReference type="ChEBI" id="CHEBI:15378"/>
        <dbReference type="ChEBI" id="CHEBI:37565"/>
        <dbReference type="ChEBI" id="CHEBI:58189"/>
        <dbReference type="ChEBI" id="CHEBI:58502"/>
        <dbReference type="EC" id="2.7.1.156"/>
    </reaction>
</comment>
<dbReference type="Pfam" id="PF02283">
    <property type="entry name" value="CobU"/>
    <property type="match status" value="1"/>
</dbReference>
<keyword evidence="10 14" id="KW-0547">Nucleotide-binding</keyword>
<dbReference type="OrthoDB" id="9788370at2"/>
<comment type="catalytic activity">
    <reaction evidence="1 14">
        <text>adenosylcob(III)inamide + ATP = adenosylcob(III)inamide phosphate + ADP + H(+)</text>
        <dbReference type="Rhea" id="RHEA:15769"/>
        <dbReference type="ChEBI" id="CHEBI:2480"/>
        <dbReference type="ChEBI" id="CHEBI:15378"/>
        <dbReference type="ChEBI" id="CHEBI:30616"/>
        <dbReference type="ChEBI" id="CHEBI:58502"/>
        <dbReference type="ChEBI" id="CHEBI:456216"/>
        <dbReference type="EC" id="2.7.1.156"/>
    </reaction>
</comment>
<dbReference type="InterPro" id="IPR003203">
    <property type="entry name" value="CobU/CobP"/>
</dbReference>
<comment type="pathway">
    <text evidence="5 14">Cofactor biosynthesis; adenosylcobalamin biosynthesis; adenosylcobalamin from cob(II)yrinate a,c-diamide: step 6/7.</text>
</comment>
<accession>A0A5B8IXC4</accession>
<dbReference type="GO" id="GO:0005525">
    <property type="term" value="F:GTP binding"/>
    <property type="evidence" value="ECO:0007669"/>
    <property type="project" value="UniProtKB-UniRule"/>
</dbReference>
<keyword evidence="18" id="KW-1185">Reference proteome</keyword>
<dbReference type="KEGG" id="lit:FPZ52_07900"/>
<evidence type="ECO:0000256" key="3">
    <source>
        <dbReference type="ARBA" id="ARBA00001522"/>
    </source>
</evidence>
<dbReference type="Gene3D" id="3.40.50.300">
    <property type="entry name" value="P-loop containing nucleotide triphosphate hydrolases"/>
    <property type="match status" value="1"/>
</dbReference>
<dbReference type="EC" id="2.7.7.62" evidence="14"/>
<dbReference type="RefSeq" id="WP_146364929.1">
    <property type="nucleotide sequence ID" value="NZ_CP042261.1"/>
</dbReference>